<evidence type="ECO:0000256" key="2">
    <source>
        <dbReference type="SAM" id="SignalP"/>
    </source>
</evidence>
<dbReference type="PROSITE" id="PS51257">
    <property type="entry name" value="PROKAR_LIPOPROTEIN"/>
    <property type="match status" value="1"/>
</dbReference>
<organism evidence="3 4">
    <name type="scientific">Haloferula sargassicola</name>
    <dbReference type="NCBI Taxonomy" id="490096"/>
    <lineage>
        <taxon>Bacteria</taxon>
        <taxon>Pseudomonadati</taxon>
        <taxon>Verrucomicrobiota</taxon>
        <taxon>Verrucomicrobiia</taxon>
        <taxon>Verrucomicrobiales</taxon>
        <taxon>Verrucomicrobiaceae</taxon>
        <taxon>Haloferula</taxon>
    </lineage>
</organism>
<feature type="region of interest" description="Disordered" evidence="1">
    <location>
        <begin position="151"/>
        <end position="278"/>
    </location>
</feature>
<evidence type="ECO:0000313" key="3">
    <source>
        <dbReference type="EMBL" id="GAA5482289.1"/>
    </source>
</evidence>
<evidence type="ECO:0000256" key="1">
    <source>
        <dbReference type="SAM" id="MobiDB-lite"/>
    </source>
</evidence>
<keyword evidence="4" id="KW-1185">Reference proteome</keyword>
<feature type="chain" id="PRO_5047481805" evidence="2">
    <location>
        <begin position="24"/>
        <end position="278"/>
    </location>
</feature>
<feature type="compositionally biased region" description="Low complexity" evidence="1">
    <location>
        <begin position="191"/>
        <end position="205"/>
    </location>
</feature>
<protein>
    <submittedName>
        <fullName evidence="3">Uncharacterized protein</fullName>
    </submittedName>
</protein>
<proteinExistence type="predicted"/>
<sequence length="278" mass="32456">MMSAIAKLALVALAAAGFSSCVYDPYGMDYSSSYGYSGGTTFVQTSSSRWLYDPSVRCYYDVQRSLYYDPFLYGYYPSGYCPRPIYHAPHPYGWNGHGACPTPRDVRYHQLSNYRQRVDLLRQRNYDWAQKVRIRQDAAVANWQRQQAQRASAYRQQTNARRPGVWTPDTVNARQQSWQQPSRNNRSTPNAWSQRLAQQQQANREAAARQRSHWQQQQAQRAQQMNQRQAAQQARRQPAPRLQQQPRVQQQPQPQQRKQTPYYNNSGDPRTRRGSGPW</sequence>
<keyword evidence="2" id="KW-0732">Signal</keyword>
<feature type="compositionally biased region" description="Polar residues" evidence="1">
    <location>
        <begin position="169"/>
        <end position="190"/>
    </location>
</feature>
<evidence type="ECO:0000313" key="4">
    <source>
        <dbReference type="Proteomes" id="UP001476282"/>
    </source>
</evidence>
<feature type="compositionally biased region" description="Low complexity" evidence="1">
    <location>
        <begin position="213"/>
        <end position="259"/>
    </location>
</feature>
<gene>
    <name evidence="3" type="ORF">Hsar01_01507</name>
</gene>
<comment type="caution">
    <text evidence="3">The sequence shown here is derived from an EMBL/GenBank/DDBJ whole genome shotgun (WGS) entry which is preliminary data.</text>
</comment>
<dbReference type="RefSeq" id="WP_353566434.1">
    <property type="nucleotide sequence ID" value="NZ_BAABRI010000007.1"/>
</dbReference>
<feature type="signal peptide" evidence="2">
    <location>
        <begin position="1"/>
        <end position="23"/>
    </location>
</feature>
<dbReference type="EMBL" id="BAABRI010000007">
    <property type="protein sequence ID" value="GAA5482289.1"/>
    <property type="molecule type" value="Genomic_DNA"/>
</dbReference>
<accession>A0ABP9ULU7</accession>
<reference evidence="3 4" key="1">
    <citation type="submission" date="2024-02" db="EMBL/GenBank/DDBJ databases">
        <title>Haloferula sargassicola NBRC 104335.</title>
        <authorList>
            <person name="Ichikawa N."/>
            <person name="Katano-Makiyama Y."/>
            <person name="Hidaka K."/>
        </authorList>
    </citation>
    <scope>NUCLEOTIDE SEQUENCE [LARGE SCALE GENOMIC DNA]</scope>
    <source>
        <strain evidence="3 4">NBRC 104335</strain>
    </source>
</reference>
<dbReference type="Proteomes" id="UP001476282">
    <property type="component" value="Unassembled WGS sequence"/>
</dbReference>
<name>A0ABP9ULU7_9BACT</name>